<dbReference type="GeneID" id="19186455"/>
<evidence type="ECO:0000256" key="1">
    <source>
        <dbReference type="ARBA" id="ARBA00006484"/>
    </source>
</evidence>
<dbReference type="PANTHER" id="PTHR24321">
    <property type="entry name" value="DEHYDROGENASES, SHORT CHAIN"/>
    <property type="match status" value="1"/>
</dbReference>
<name>W9XDI5_9EURO</name>
<dbReference type="OrthoDB" id="37659at2759"/>
<dbReference type="InterPro" id="IPR002347">
    <property type="entry name" value="SDR_fam"/>
</dbReference>
<evidence type="ECO:0000313" key="4">
    <source>
        <dbReference type="EMBL" id="EXJ75026.1"/>
    </source>
</evidence>
<proteinExistence type="inferred from homology"/>
<dbReference type="RefSeq" id="XP_007740528.1">
    <property type="nucleotide sequence ID" value="XM_007742338.1"/>
</dbReference>
<keyword evidence="5" id="KW-1185">Reference proteome</keyword>
<keyword evidence="2" id="KW-0521">NADP</keyword>
<reference evidence="4 5" key="1">
    <citation type="submission" date="2013-03" db="EMBL/GenBank/DDBJ databases">
        <title>The Genome Sequence of Cladophialophora psammophila CBS 110553.</title>
        <authorList>
            <consortium name="The Broad Institute Genomics Platform"/>
            <person name="Cuomo C."/>
            <person name="de Hoog S."/>
            <person name="Gorbushina A."/>
            <person name="Walker B."/>
            <person name="Young S.K."/>
            <person name="Zeng Q."/>
            <person name="Gargeya S."/>
            <person name="Fitzgerald M."/>
            <person name="Haas B."/>
            <person name="Abouelleil A."/>
            <person name="Allen A.W."/>
            <person name="Alvarado L."/>
            <person name="Arachchi H.M."/>
            <person name="Berlin A.M."/>
            <person name="Chapman S.B."/>
            <person name="Gainer-Dewar J."/>
            <person name="Goldberg J."/>
            <person name="Griggs A."/>
            <person name="Gujja S."/>
            <person name="Hansen M."/>
            <person name="Howarth C."/>
            <person name="Imamovic A."/>
            <person name="Ireland A."/>
            <person name="Larimer J."/>
            <person name="McCowan C."/>
            <person name="Murphy C."/>
            <person name="Pearson M."/>
            <person name="Poon T.W."/>
            <person name="Priest M."/>
            <person name="Roberts A."/>
            <person name="Saif S."/>
            <person name="Shea T."/>
            <person name="Sisk P."/>
            <person name="Sykes S."/>
            <person name="Wortman J."/>
            <person name="Nusbaum C."/>
            <person name="Birren B."/>
        </authorList>
    </citation>
    <scope>NUCLEOTIDE SEQUENCE [LARGE SCALE GENOMIC DNA]</scope>
    <source>
        <strain evidence="4 5">CBS 110553</strain>
    </source>
</reference>
<organism evidence="4 5">
    <name type="scientific">Cladophialophora psammophila CBS 110553</name>
    <dbReference type="NCBI Taxonomy" id="1182543"/>
    <lineage>
        <taxon>Eukaryota</taxon>
        <taxon>Fungi</taxon>
        <taxon>Dikarya</taxon>
        <taxon>Ascomycota</taxon>
        <taxon>Pezizomycotina</taxon>
        <taxon>Eurotiomycetes</taxon>
        <taxon>Chaetothyriomycetidae</taxon>
        <taxon>Chaetothyriales</taxon>
        <taxon>Herpotrichiellaceae</taxon>
        <taxon>Cladophialophora</taxon>
    </lineage>
</organism>
<dbReference type="Proteomes" id="UP000019471">
    <property type="component" value="Unassembled WGS sequence"/>
</dbReference>
<evidence type="ECO:0000313" key="5">
    <source>
        <dbReference type="Proteomes" id="UP000019471"/>
    </source>
</evidence>
<comment type="similarity">
    <text evidence="1">Belongs to the short-chain dehydrogenases/reductases (SDR) family.</text>
</comment>
<dbReference type="SUPFAM" id="SSF51735">
    <property type="entry name" value="NAD(P)-binding Rossmann-fold domains"/>
    <property type="match status" value="1"/>
</dbReference>
<dbReference type="Pfam" id="PF13561">
    <property type="entry name" value="adh_short_C2"/>
    <property type="match status" value="1"/>
</dbReference>
<dbReference type="EMBL" id="AMGX01000002">
    <property type="protein sequence ID" value="EXJ75026.1"/>
    <property type="molecule type" value="Genomic_DNA"/>
</dbReference>
<dbReference type="GO" id="GO:0016491">
    <property type="term" value="F:oxidoreductase activity"/>
    <property type="evidence" value="ECO:0007669"/>
    <property type="project" value="UniProtKB-KW"/>
</dbReference>
<gene>
    <name evidence="4" type="ORF">A1O5_01722</name>
</gene>
<dbReference type="PRINTS" id="PR00080">
    <property type="entry name" value="SDRFAMILY"/>
</dbReference>
<comment type="caution">
    <text evidence="4">The sequence shown here is derived from an EMBL/GenBank/DDBJ whole genome shotgun (WGS) entry which is preliminary data.</text>
</comment>
<dbReference type="InterPro" id="IPR020904">
    <property type="entry name" value="Sc_DH/Rdtase_CS"/>
</dbReference>
<dbReference type="STRING" id="1182543.W9XDI5"/>
<dbReference type="PROSITE" id="PS00061">
    <property type="entry name" value="ADH_SHORT"/>
    <property type="match status" value="1"/>
</dbReference>
<evidence type="ECO:0000256" key="3">
    <source>
        <dbReference type="ARBA" id="ARBA00023002"/>
    </source>
</evidence>
<dbReference type="AlphaFoldDB" id="W9XDI5"/>
<sequence>MAQLQDKVIAITGAGSGIGRATALTAAARGASLALCDVNCKGLDQVVEEIRALGGVDVVGTVVNVADSNSVDAWISATVQHFGRLDGAANVAGVESSPDGTVYAPIVDTTNEHWNHILGINLTGLFYCLRAELRVMDQGASIVNVSSVGGLAGRESFGAYSASKHGVVGITKTAAREVGVNGIRVNAICPGITQTPMMDRLSDGAPASMVASMYIPLQDRGTPVHMAKTICFALSDDAAYTTGALFTVDGGIMS</sequence>
<protein>
    <recommendedName>
        <fullName evidence="6">3-oxoacyl-[acyl-carrier protein] reductase</fullName>
    </recommendedName>
</protein>
<evidence type="ECO:0008006" key="6">
    <source>
        <dbReference type="Google" id="ProtNLM"/>
    </source>
</evidence>
<accession>W9XDI5</accession>
<dbReference type="PANTHER" id="PTHR24321:SF8">
    <property type="entry name" value="ESTRADIOL 17-BETA-DEHYDROGENASE 8-RELATED"/>
    <property type="match status" value="1"/>
</dbReference>
<dbReference type="HOGENOM" id="CLU_010194_1_0_1"/>
<dbReference type="Gene3D" id="3.40.50.720">
    <property type="entry name" value="NAD(P)-binding Rossmann-like Domain"/>
    <property type="match status" value="1"/>
</dbReference>
<keyword evidence="3" id="KW-0560">Oxidoreductase</keyword>
<evidence type="ECO:0000256" key="2">
    <source>
        <dbReference type="ARBA" id="ARBA00022857"/>
    </source>
</evidence>
<dbReference type="FunFam" id="3.40.50.720:FF:000084">
    <property type="entry name" value="Short-chain dehydrogenase reductase"/>
    <property type="match status" value="1"/>
</dbReference>
<dbReference type="InterPro" id="IPR036291">
    <property type="entry name" value="NAD(P)-bd_dom_sf"/>
</dbReference>
<dbReference type="PRINTS" id="PR00081">
    <property type="entry name" value="GDHRDH"/>
</dbReference>
<dbReference type="eggNOG" id="KOG0725">
    <property type="taxonomic scope" value="Eukaryota"/>
</dbReference>
<dbReference type="CDD" id="cd05233">
    <property type="entry name" value="SDR_c"/>
    <property type="match status" value="1"/>
</dbReference>